<dbReference type="AlphaFoldDB" id="A0A327XCX6"/>
<dbReference type="InterPro" id="IPR037171">
    <property type="entry name" value="NagB/RpiA_transferase-like"/>
</dbReference>
<evidence type="ECO:0000313" key="2">
    <source>
        <dbReference type="EMBL" id="RAK02116.1"/>
    </source>
</evidence>
<dbReference type="OrthoDB" id="9791139at2"/>
<dbReference type="PROSITE" id="PS01161">
    <property type="entry name" value="GLC_GALNAC_ISOMERASE"/>
    <property type="match status" value="1"/>
</dbReference>
<dbReference type="PANTHER" id="PTHR11280">
    <property type="entry name" value="GLUCOSAMINE-6-PHOSPHATE ISOMERASE"/>
    <property type="match status" value="1"/>
</dbReference>
<name>A0A327XCX6_LARAB</name>
<dbReference type="GO" id="GO:0042802">
    <property type="term" value="F:identical protein binding"/>
    <property type="evidence" value="ECO:0007669"/>
    <property type="project" value="TreeGrafter"/>
</dbReference>
<dbReference type="GO" id="GO:0004342">
    <property type="term" value="F:glucosamine-6-phosphate deaminase activity"/>
    <property type="evidence" value="ECO:0007669"/>
    <property type="project" value="InterPro"/>
</dbReference>
<dbReference type="InterPro" id="IPR006148">
    <property type="entry name" value="Glc/Gal-6P_isomerase"/>
</dbReference>
<organism evidence="2 3">
    <name type="scientific">Larkinella arboricola</name>
    <dbReference type="NCBI Taxonomy" id="643671"/>
    <lineage>
        <taxon>Bacteria</taxon>
        <taxon>Pseudomonadati</taxon>
        <taxon>Bacteroidota</taxon>
        <taxon>Cytophagia</taxon>
        <taxon>Cytophagales</taxon>
        <taxon>Spirosomataceae</taxon>
        <taxon>Larkinella</taxon>
    </lineage>
</organism>
<comment type="caution">
    <text evidence="2">The sequence shown here is derived from an EMBL/GenBank/DDBJ whole genome shotgun (WGS) entry which is preliminary data.</text>
</comment>
<dbReference type="InterPro" id="IPR004547">
    <property type="entry name" value="Glucosamine6P_isomerase"/>
</dbReference>
<keyword evidence="3" id="KW-1185">Reference proteome</keyword>
<accession>A0A327XCX6</accession>
<dbReference type="InterPro" id="IPR018321">
    <property type="entry name" value="Glucosamine6P_isomerase_CS"/>
</dbReference>
<evidence type="ECO:0000313" key="3">
    <source>
        <dbReference type="Proteomes" id="UP000248790"/>
    </source>
</evidence>
<evidence type="ECO:0000259" key="1">
    <source>
        <dbReference type="Pfam" id="PF01182"/>
    </source>
</evidence>
<dbReference type="CDD" id="cd01399">
    <property type="entry name" value="GlcN6P_deaminase"/>
    <property type="match status" value="1"/>
</dbReference>
<sequence length="254" mass="28040">MTILISKTAEQLGQSAGQATAALIQQAIAERGQANIILATGTSQFATLQQLIQEDIDWSRVVMFHLDEYIGLPLSHPASFRKYLQERFLNQVSPLKASYLINGEVDAQEETRRLGALIQAHPIDVALVGIGENGHLAFNDPPADFDTEEPYLIVDLDAACRRQQFNEGWFPTLDDVPTQAISMSVRQIMKSRHIICSVPDQRKAQAVKDTLEEPISNLFPASILRSHPNCQLYLDEPAASLLSTETISTSNGLT</sequence>
<dbReference type="GO" id="GO:0005975">
    <property type="term" value="P:carbohydrate metabolic process"/>
    <property type="evidence" value="ECO:0007669"/>
    <property type="project" value="InterPro"/>
</dbReference>
<gene>
    <name evidence="2" type="ORF">LX87_00231</name>
</gene>
<dbReference type="GO" id="GO:0006043">
    <property type="term" value="P:glucosamine catabolic process"/>
    <property type="evidence" value="ECO:0007669"/>
    <property type="project" value="TreeGrafter"/>
</dbReference>
<dbReference type="Gene3D" id="3.40.50.1360">
    <property type="match status" value="1"/>
</dbReference>
<dbReference type="Proteomes" id="UP000248790">
    <property type="component" value="Unassembled WGS sequence"/>
</dbReference>
<dbReference type="RefSeq" id="WP_111626339.1">
    <property type="nucleotide sequence ID" value="NZ_QLMC01000001.1"/>
</dbReference>
<dbReference type="GO" id="GO:0005737">
    <property type="term" value="C:cytoplasm"/>
    <property type="evidence" value="ECO:0007669"/>
    <property type="project" value="TreeGrafter"/>
</dbReference>
<dbReference type="GO" id="GO:0019262">
    <property type="term" value="P:N-acetylneuraminate catabolic process"/>
    <property type="evidence" value="ECO:0007669"/>
    <property type="project" value="TreeGrafter"/>
</dbReference>
<dbReference type="SUPFAM" id="SSF100950">
    <property type="entry name" value="NagB/RpiA/CoA transferase-like"/>
    <property type="match status" value="1"/>
</dbReference>
<reference evidence="2 3" key="1">
    <citation type="submission" date="2018-06" db="EMBL/GenBank/DDBJ databases">
        <title>Genomic Encyclopedia of Archaeal and Bacterial Type Strains, Phase II (KMG-II): from individual species to whole genera.</title>
        <authorList>
            <person name="Goeker M."/>
        </authorList>
    </citation>
    <scope>NUCLEOTIDE SEQUENCE [LARGE SCALE GENOMIC DNA]</scope>
    <source>
        <strain evidence="2 3">DSM 21851</strain>
    </source>
</reference>
<protein>
    <submittedName>
        <fullName evidence="2">Glucosamine-6-phosphate deaminase</fullName>
    </submittedName>
</protein>
<feature type="domain" description="Glucosamine/galactosamine-6-phosphate isomerase" evidence="1">
    <location>
        <begin position="8"/>
        <end position="225"/>
    </location>
</feature>
<dbReference type="PANTHER" id="PTHR11280:SF6">
    <property type="entry name" value="GLUCOSAMINE-6-PHOSPHATE ISOMERASE NAGB"/>
    <property type="match status" value="1"/>
</dbReference>
<proteinExistence type="predicted"/>
<dbReference type="GO" id="GO:0006046">
    <property type="term" value="P:N-acetylglucosamine catabolic process"/>
    <property type="evidence" value="ECO:0007669"/>
    <property type="project" value="TreeGrafter"/>
</dbReference>
<dbReference type="EMBL" id="QLMC01000001">
    <property type="protein sequence ID" value="RAK02116.1"/>
    <property type="molecule type" value="Genomic_DNA"/>
</dbReference>
<dbReference type="Pfam" id="PF01182">
    <property type="entry name" value="Glucosamine_iso"/>
    <property type="match status" value="1"/>
</dbReference>